<dbReference type="SFLD" id="SFLDG01019">
    <property type="entry name" value="Terpene_Cyclase_Like_1_C_Termi"/>
    <property type="match status" value="1"/>
</dbReference>
<proteinExistence type="predicted"/>
<dbReference type="CDD" id="cd00684">
    <property type="entry name" value="Terpene_cyclase_plant_C1"/>
    <property type="match status" value="1"/>
</dbReference>
<evidence type="ECO:0000256" key="4">
    <source>
        <dbReference type="ARBA" id="ARBA00023239"/>
    </source>
</evidence>
<dbReference type="Pfam" id="PF01397">
    <property type="entry name" value="Terpene_synth"/>
    <property type="match status" value="1"/>
</dbReference>
<dbReference type="PANTHER" id="PTHR31225:SF0">
    <property type="entry name" value="S-(+)-LINALOOL SYNTHASE, CHLOROPLASTIC"/>
    <property type="match status" value="1"/>
</dbReference>
<feature type="domain" description="Terpene synthase N-terminal" evidence="5">
    <location>
        <begin position="72"/>
        <end position="217"/>
    </location>
</feature>
<evidence type="ECO:0000259" key="5">
    <source>
        <dbReference type="Pfam" id="PF01397"/>
    </source>
</evidence>
<evidence type="ECO:0000256" key="1">
    <source>
        <dbReference type="ARBA" id="ARBA00001946"/>
    </source>
</evidence>
<dbReference type="InterPro" id="IPR050148">
    <property type="entry name" value="Terpene_synthase-like"/>
</dbReference>
<dbReference type="SFLD" id="SFLDS00005">
    <property type="entry name" value="Isoprenoid_Synthase_Type_I"/>
    <property type="match status" value="1"/>
</dbReference>
<organism evidence="7 8">
    <name type="scientific">Ilex paraguariensis</name>
    <name type="common">yerba mate</name>
    <dbReference type="NCBI Taxonomy" id="185542"/>
    <lineage>
        <taxon>Eukaryota</taxon>
        <taxon>Viridiplantae</taxon>
        <taxon>Streptophyta</taxon>
        <taxon>Embryophyta</taxon>
        <taxon>Tracheophyta</taxon>
        <taxon>Spermatophyta</taxon>
        <taxon>Magnoliopsida</taxon>
        <taxon>eudicotyledons</taxon>
        <taxon>Gunneridae</taxon>
        <taxon>Pentapetalae</taxon>
        <taxon>asterids</taxon>
        <taxon>campanulids</taxon>
        <taxon>Aquifoliales</taxon>
        <taxon>Aquifoliaceae</taxon>
        <taxon>Ilex</taxon>
    </lineage>
</organism>
<dbReference type="InterPro" id="IPR036965">
    <property type="entry name" value="Terpene_synth_N_sf"/>
</dbReference>
<dbReference type="InterPro" id="IPR001906">
    <property type="entry name" value="Terpene_synth_N"/>
</dbReference>
<dbReference type="InterPro" id="IPR005630">
    <property type="entry name" value="Terpene_synthase_metal-bd"/>
</dbReference>
<evidence type="ECO:0000313" key="7">
    <source>
        <dbReference type="EMBL" id="CAK9185512.1"/>
    </source>
</evidence>
<dbReference type="SUPFAM" id="SSF48239">
    <property type="entry name" value="Terpenoid cyclases/Protein prenyltransferases"/>
    <property type="match status" value="1"/>
</dbReference>
<dbReference type="Proteomes" id="UP001642360">
    <property type="component" value="Unassembled WGS sequence"/>
</dbReference>
<dbReference type="InterPro" id="IPR044814">
    <property type="entry name" value="Terpene_cyclase_plant_C1"/>
</dbReference>
<evidence type="ECO:0000313" key="8">
    <source>
        <dbReference type="Proteomes" id="UP001642360"/>
    </source>
</evidence>
<dbReference type="InterPro" id="IPR008949">
    <property type="entry name" value="Isoprenoid_synthase_dom_sf"/>
</dbReference>
<dbReference type="InterPro" id="IPR034741">
    <property type="entry name" value="Terpene_cyclase-like_1_C"/>
</dbReference>
<dbReference type="AlphaFoldDB" id="A0ABC8UXV6"/>
<keyword evidence="3" id="KW-0460">Magnesium</keyword>
<comment type="cofactor">
    <cofactor evidence="1">
        <name>Mg(2+)</name>
        <dbReference type="ChEBI" id="CHEBI:18420"/>
    </cofactor>
</comment>
<comment type="caution">
    <text evidence="7">The sequence shown here is derived from an EMBL/GenBank/DDBJ whole genome shotgun (WGS) entry which is preliminary data.</text>
</comment>
<dbReference type="PANTHER" id="PTHR31225">
    <property type="entry name" value="OS04G0344100 PROTEIN-RELATED"/>
    <property type="match status" value="1"/>
</dbReference>
<gene>
    <name evidence="7" type="ORF">ILEXP_LOCUS55920</name>
</gene>
<feature type="domain" description="Terpene synthase metal-binding" evidence="6">
    <location>
        <begin position="286"/>
        <end position="525"/>
    </location>
</feature>
<dbReference type="Gene3D" id="1.50.10.130">
    <property type="entry name" value="Terpene synthase, N-terminal domain"/>
    <property type="match status" value="1"/>
</dbReference>
<dbReference type="GO" id="GO:0016838">
    <property type="term" value="F:carbon-oxygen lyase activity, acting on phosphates"/>
    <property type="evidence" value="ECO:0007669"/>
    <property type="project" value="UniProtKB-ARBA"/>
</dbReference>
<reference evidence="7 8" key="1">
    <citation type="submission" date="2024-02" db="EMBL/GenBank/DDBJ databases">
        <authorList>
            <person name="Vignale AGUSTIN F."/>
            <person name="Sosa J E."/>
            <person name="Modenutti C."/>
        </authorList>
    </citation>
    <scope>NUCLEOTIDE SEQUENCE [LARGE SCALE GENOMIC DNA]</scope>
</reference>
<evidence type="ECO:0000259" key="6">
    <source>
        <dbReference type="Pfam" id="PF03936"/>
    </source>
</evidence>
<dbReference type="GO" id="GO:0046872">
    <property type="term" value="F:metal ion binding"/>
    <property type="evidence" value="ECO:0007669"/>
    <property type="project" value="UniProtKB-KW"/>
</dbReference>
<keyword evidence="2" id="KW-0479">Metal-binding</keyword>
<evidence type="ECO:0000256" key="3">
    <source>
        <dbReference type="ARBA" id="ARBA00022842"/>
    </source>
</evidence>
<keyword evidence="4" id="KW-0456">Lyase</keyword>
<sequence>MAIRQGMSASYSLRSSTAPYNTQQTGKIRVPVIQSLPDSHKWSIAHDLTLVSNPSQHYEYLLGNRISIVEDDVQNKHARKLKEVRQVLSKAGEEPLEGLFLIDAIQRLGIEYHFQEEIEAILHRQYMAINTDVHKYKDLYEVSLCFRLLRQEGYYVPPDVFSNFNSKEGKFIGELSKDLKGVVALFEASQLSIEGEDILDEATNFSRQVLNEWVTRLDHHQARTVAFTLRNPYHKSLGRFIAKNFIIDFRGTNGWENDLLALAKMDFSLVQSIHQTEICQVSKWWRDLGLAKELKLARDQPLKWYMWPMAMLTDPSLSYQRIELTKPISLIYMIDDIFDLCGTLDELTLFTEVVKRCDFSAIEQLPNYMKKCFKALYDTTNEISYNVYKVYGWNPIDSLRETWASLCNAFLVEAKWFASGKLPKAEEYLKNGIVSSGVYVLLVHLFFLLGHGRDKEIECLVKDNPGLITSVATILRLWDDLGSAKDENQDGYDGSYVECYMKEHQGSSVETAQEHVIKKISDSWKSLNKECLSPNPFSATIRKASLNVARMVPLMYNYDDNHQLPDLEELASYFL</sequence>
<evidence type="ECO:0000256" key="2">
    <source>
        <dbReference type="ARBA" id="ARBA00022723"/>
    </source>
</evidence>
<name>A0ABC8UXV6_9AQUA</name>
<dbReference type="EMBL" id="CAUOFW020009346">
    <property type="protein sequence ID" value="CAK9185512.1"/>
    <property type="molecule type" value="Genomic_DNA"/>
</dbReference>
<protein>
    <submittedName>
        <fullName evidence="7">Uncharacterized protein</fullName>
    </submittedName>
</protein>
<dbReference type="FunFam" id="1.10.600.10:FF:000007">
    <property type="entry name" value="Isoprene synthase, chloroplastic"/>
    <property type="match status" value="1"/>
</dbReference>
<keyword evidence="8" id="KW-1185">Reference proteome</keyword>
<dbReference type="Pfam" id="PF03936">
    <property type="entry name" value="Terpene_synth_C"/>
    <property type="match status" value="1"/>
</dbReference>
<accession>A0ABC8UXV6</accession>
<dbReference type="InterPro" id="IPR008930">
    <property type="entry name" value="Terpenoid_cyclase/PrenylTrfase"/>
</dbReference>
<dbReference type="SUPFAM" id="SSF48576">
    <property type="entry name" value="Terpenoid synthases"/>
    <property type="match status" value="1"/>
</dbReference>
<dbReference type="Gene3D" id="1.10.600.10">
    <property type="entry name" value="Farnesyl Diphosphate Synthase"/>
    <property type="match status" value="1"/>
</dbReference>